<dbReference type="Proteomes" id="UP000091857">
    <property type="component" value="Chromosome 15"/>
</dbReference>
<dbReference type="InterPro" id="IPR025322">
    <property type="entry name" value="PADRE_dom"/>
</dbReference>
<evidence type="ECO:0000313" key="1">
    <source>
        <dbReference type="EMBL" id="OAY29466.1"/>
    </source>
</evidence>
<dbReference type="Gramene" id="Manes.15G147000.1.v8.1">
    <property type="protein sequence ID" value="Manes.15G147000.1.v8.1.CDS.1"/>
    <property type="gene ID" value="Manes.15G147000.v8.1"/>
</dbReference>
<dbReference type="PANTHER" id="PTHR33052">
    <property type="entry name" value="DUF4228 DOMAIN PROTEIN-RELATED"/>
    <property type="match status" value="1"/>
</dbReference>
<protein>
    <submittedName>
        <fullName evidence="1">Uncharacterized protein</fullName>
    </submittedName>
</protein>
<dbReference type="Pfam" id="PF14009">
    <property type="entry name" value="PADRE"/>
    <property type="match status" value="1"/>
</dbReference>
<dbReference type="EMBL" id="CM004401">
    <property type="protein sequence ID" value="OAY29466.1"/>
    <property type="molecule type" value="Genomic_DNA"/>
</dbReference>
<gene>
    <name evidence="1" type="ORF">MANES_15G147000v8</name>
</gene>
<sequence length="186" mass="20508">MPFLSLYKVTPSSTIPINSLSQARQLSKSQMGNCASPQYAKRDSLSHTLNIQSTAKVIHTDGSLHEFKQPIKANLILSQYPNFFLCSSEFMFVDCRLPRVADDEELQLGQIYFLMPLSRSNAPLSLQELCALAIKASAALAKRDGLTKTSSYLHGDVERFCKVSVGFDIVCVNFPAGRNSGKLGTR</sequence>
<keyword evidence="2" id="KW-1185">Reference proteome</keyword>
<reference evidence="2" key="1">
    <citation type="journal article" date="2016" name="Nat. Biotechnol.">
        <title>Sequencing wild and cultivated cassava and related species reveals extensive interspecific hybridization and genetic diversity.</title>
        <authorList>
            <person name="Bredeson J.V."/>
            <person name="Lyons J.B."/>
            <person name="Prochnik S.E."/>
            <person name="Wu G.A."/>
            <person name="Ha C.M."/>
            <person name="Edsinger-Gonzales E."/>
            <person name="Grimwood J."/>
            <person name="Schmutz J."/>
            <person name="Rabbi I.Y."/>
            <person name="Egesi C."/>
            <person name="Nauluvula P."/>
            <person name="Lebot V."/>
            <person name="Ndunguru J."/>
            <person name="Mkamilo G."/>
            <person name="Bart R.S."/>
            <person name="Setter T.L."/>
            <person name="Gleadow R.M."/>
            <person name="Kulakow P."/>
            <person name="Ferguson M.E."/>
            <person name="Rounsley S."/>
            <person name="Rokhsar D.S."/>
        </authorList>
    </citation>
    <scope>NUCLEOTIDE SEQUENCE [LARGE SCALE GENOMIC DNA]</scope>
    <source>
        <strain evidence="2">cv. AM560-2</strain>
    </source>
</reference>
<name>A0A2C9UH14_MANES</name>
<accession>A0A2C9UH14</accession>
<organism evidence="1 2">
    <name type="scientific">Manihot esculenta</name>
    <name type="common">Cassava</name>
    <name type="synonym">Jatropha manihot</name>
    <dbReference type="NCBI Taxonomy" id="3983"/>
    <lineage>
        <taxon>Eukaryota</taxon>
        <taxon>Viridiplantae</taxon>
        <taxon>Streptophyta</taxon>
        <taxon>Embryophyta</taxon>
        <taxon>Tracheophyta</taxon>
        <taxon>Spermatophyta</taxon>
        <taxon>Magnoliopsida</taxon>
        <taxon>eudicotyledons</taxon>
        <taxon>Gunneridae</taxon>
        <taxon>Pentapetalae</taxon>
        <taxon>rosids</taxon>
        <taxon>fabids</taxon>
        <taxon>Malpighiales</taxon>
        <taxon>Euphorbiaceae</taxon>
        <taxon>Crotonoideae</taxon>
        <taxon>Manihoteae</taxon>
        <taxon>Manihot</taxon>
    </lineage>
</organism>
<dbReference type="STRING" id="3983.A0A2C9UH14"/>
<comment type="caution">
    <text evidence="1">The sequence shown here is derived from an EMBL/GenBank/DDBJ whole genome shotgun (WGS) entry which is preliminary data.</text>
</comment>
<proteinExistence type="predicted"/>
<evidence type="ECO:0000313" key="2">
    <source>
        <dbReference type="Proteomes" id="UP000091857"/>
    </source>
</evidence>
<dbReference type="AlphaFoldDB" id="A0A2C9UH14"/>